<dbReference type="PROSITE" id="PS51186">
    <property type="entry name" value="GNAT"/>
    <property type="match status" value="1"/>
</dbReference>
<evidence type="ECO:0000256" key="1">
    <source>
        <dbReference type="ARBA" id="ARBA00022679"/>
    </source>
</evidence>
<dbReference type="PANTHER" id="PTHR43877">
    <property type="entry name" value="AMINOALKYLPHOSPHONATE N-ACETYLTRANSFERASE-RELATED-RELATED"/>
    <property type="match status" value="1"/>
</dbReference>
<keyword evidence="5" id="KW-1185">Reference proteome</keyword>
<keyword evidence="1 4" id="KW-0808">Transferase</keyword>
<dbReference type="Proteomes" id="UP000320735">
    <property type="component" value="Unassembled WGS sequence"/>
</dbReference>
<name>A0A5C6B5Z3_9PLAN</name>
<reference evidence="4 5" key="1">
    <citation type="submission" date="2019-02" db="EMBL/GenBank/DDBJ databases">
        <title>Deep-cultivation of Planctomycetes and their phenomic and genomic characterization uncovers novel biology.</title>
        <authorList>
            <person name="Wiegand S."/>
            <person name="Jogler M."/>
            <person name="Boedeker C."/>
            <person name="Pinto D."/>
            <person name="Vollmers J."/>
            <person name="Rivas-Marin E."/>
            <person name="Kohn T."/>
            <person name="Peeters S.H."/>
            <person name="Heuer A."/>
            <person name="Rast P."/>
            <person name="Oberbeckmann S."/>
            <person name="Bunk B."/>
            <person name="Jeske O."/>
            <person name="Meyerdierks A."/>
            <person name="Storesund J.E."/>
            <person name="Kallscheuer N."/>
            <person name="Luecker S."/>
            <person name="Lage O.M."/>
            <person name="Pohl T."/>
            <person name="Merkel B.J."/>
            <person name="Hornburger P."/>
            <person name="Mueller R.-W."/>
            <person name="Bruemmer F."/>
            <person name="Labrenz M."/>
            <person name="Spormann A.M."/>
            <person name="Op Den Camp H."/>
            <person name="Overmann J."/>
            <person name="Amann R."/>
            <person name="Jetten M.S.M."/>
            <person name="Mascher T."/>
            <person name="Medema M.H."/>
            <person name="Devos D.P."/>
            <person name="Kaster A.-K."/>
            <person name="Ovreas L."/>
            <person name="Rohde M."/>
            <person name="Galperin M.Y."/>
            <person name="Jogler C."/>
        </authorList>
    </citation>
    <scope>NUCLEOTIDE SEQUENCE [LARGE SCALE GENOMIC DNA]</scope>
    <source>
        <strain evidence="4 5">CA54</strain>
    </source>
</reference>
<proteinExistence type="predicted"/>
<dbReference type="OrthoDB" id="9815041at2"/>
<comment type="caution">
    <text evidence="4">The sequence shown here is derived from an EMBL/GenBank/DDBJ whole genome shotgun (WGS) entry which is preliminary data.</text>
</comment>
<dbReference type="InterPro" id="IPR000182">
    <property type="entry name" value="GNAT_dom"/>
</dbReference>
<dbReference type="InterPro" id="IPR016181">
    <property type="entry name" value="Acyl_CoA_acyltransferase"/>
</dbReference>
<dbReference type="Gene3D" id="3.40.630.30">
    <property type="match status" value="1"/>
</dbReference>
<evidence type="ECO:0000313" key="4">
    <source>
        <dbReference type="EMBL" id="TWU07370.1"/>
    </source>
</evidence>
<organism evidence="4 5">
    <name type="scientific">Symmachiella macrocystis</name>
    <dbReference type="NCBI Taxonomy" id="2527985"/>
    <lineage>
        <taxon>Bacteria</taxon>
        <taxon>Pseudomonadati</taxon>
        <taxon>Planctomycetota</taxon>
        <taxon>Planctomycetia</taxon>
        <taxon>Planctomycetales</taxon>
        <taxon>Planctomycetaceae</taxon>
        <taxon>Symmachiella</taxon>
    </lineage>
</organism>
<keyword evidence="2" id="KW-0012">Acyltransferase</keyword>
<evidence type="ECO:0000256" key="2">
    <source>
        <dbReference type="ARBA" id="ARBA00023315"/>
    </source>
</evidence>
<dbReference type="CDD" id="cd04301">
    <property type="entry name" value="NAT_SF"/>
    <property type="match status" value="1"/>
</dbReference>
<accession>A0A5C6B5Z3</accession>
<sequence length="151" mass="17393">MFHIKQYMGAECPPILPLVEEALDEGFEFLSRLMRDWESGENSFDQRGEVLFLIWNDGVPVGVGGLNVDPYALDTCIGRVRHVYVSRQFRRRGMGRALLLELINISQHRFRMLRLRTNTEQGDSFYRELGFVPIVESNDSTHCLNLTSDVV</sequence>
<gene>
    <name evidence="4" type="ORF">CA54_57760</name>
</gene>
<protein>
    <submittedName>
        <fullName evidence="4">Acetyltransferase (GNAT) family protein</fullName>
    </submittedName>
</protein>
<dbReference type="RefSeq" id="WP_146374143.1">
    <property type="nucleotide sequence ID" value="NZ_SJPP01000003.1"/>
</dbReference>
<dbReference type="GO" id="GO:0016747">
    <property type="term" value="F:acyltransferase activity, transferring groups other than amino-acyl groups"/>
    <property type="evidence" value="ECO:0007669"/>
    <property type="project" value="InterPro"/>
</dbReference>
<evidence type="ECO:0000259" key="3">
    <source>
        <dbReference type="PROSITE" id="PS51186"/>
    </source>
</evidence>
<dbReference type="EMBL" id="SJPP01000003">
    <property type="protein sequence ID" value="TWU07370.1"/>
    <property type="molecule type" value="Genomic_DNA"/>
</dbReference>
<feature type="domain" description="N-acetyltransferase" evidence="3">
    <location>
        <begin position="13"/>
        <end position="151"/>
    </location>
</feature>
<dbReference type="Pfam" id="PF13508">
    <property type="entry name" value="Acetyltransf_7"/>
    <property type="match status" value="1"/>
</dbReference>
<dbReference type="AlphaFoldDB" id="A0A5C6B5Z3"/>
<dbReference type="SUPFAM" id="SSF55729">
    <property type="entry name" value="Acyl-CoA N-acyltransferases (Nat)"/>
    <property type="match status" value="1"/>
</dbReference>
<dbReference type="InterPro" id="IPR050832">
    <property type="entry name" value="Bact_Acetyltransf"/>
</dbReference>
<evidence type="ECO:0000313" key="5">
    <source>
        <dbReference type="Proteomes" id="UP000320735"/>
    </source>
</evidence>